<dbReference type="Proteomes" id="UP000003781">
    <property type="component" value="Unassembled WGS sequence"/>
</dbReference>
<accession>A3IHZ7</accession>
<proteinExistence type="predicted"/>
<evidence type="ECO:0000313" key="1">
    <source>
        <dbReference type="EMBL" id="EAZ93429.1"/>
    </source>
</evidence>
<dbReference type="AlphaFoldDB" id="A3IHZ7"/>
<comment type="caution">
    <text evidence="1">The sequence shown here is derived from an EMBL/GenBank/DDBJ whole genome shotgun (WGS) entry which is preliminary data.</text>
</comment>
<dbReference type="EMBL" id="AAXW01000002">
    <property type="protein sequence ID" value="EAZ93429.1"/>
    <property type="molecule type" value="Genomic_DNA"/>
</dbReference>
<organism evidence="1 2">
    <name type="scientific">Crocosphaera chwakensis CCY0110</name>
    <dbReference type="NCBI Taxonomy" id="391612"/>
    <lineage>
        <taxon>Bacteria</taxon>
        <taxon>Bacillati</taxon>
        <taxon>Cyanobacteriota</taxon>
        <taxon>Cyanophyceae</taxon>
        <taxon>Oscillatoriophycideae</taxon>
        <taxon>Chroococcales</taxon>
        <taxon>Aphanothecaceae</taxon>
        <taxon>Crocosphaera</taxon>
        <taxon>Crocosphaera chwakensis</taxon>
    </lineage>
</organism>
<evidence type="ECO:0000313" key="2">
    <source>
        <dbReference type="Proteomes" id="UP000003781"/>
    </source>
</evidence>
<keyword evidence="2" id="KW-1185">Reference proteome</keyword>
<sequence length="23" mass="2916">MNRYNYQPIRWNLSKTIFLKKCV</sequence>
<reference evidence="1 2" key="1">
    <citation type="submission" date="2007-03" db="EMBL/GenBank/DDBJ databases">
        <authorList>
            <person name="Stal L."/>
            <person name="Ferriera S."/>
            <person name="Johnson J."/>
            <person name="Kravitz S."/>
            <person name="Beeson K."/>
            <person name="Sutton G."/>
            <person name="Rogers Y.-H."/>
            <person name="Friedman R."/>
            <person name="Frazier M."/>
            <person name="Venter J.C."/>
        </authorList>
    </citation>
    <scope>NUCLEOTIDE SEQUENCE [LARGE SCALE GENOMIC DNA]</scope>
    <source>
        <strain evidence="1 2">CCY0110</strain>
    </source>
</reference>
<name>A3IHZ7_9CHRO</name>
<protein>
    <submittedName>
        <fullName evidence="1">Uncharacterized protein</fullName>
    </submittedName>
</protein>
<gene>
    <name evidence="1" type="ORF">CY0110_16577</name>
</gene>